<evidence type="ECO:0000259" key="2">
    <source>
        <dbReference type="Pfam" id="PF14302"/>
    </source>
</evidence>
<dbReference type="InterPro" id="IPR053147">
    <property type="entry name" value="Hsp_HslJ-like"/>
</dbReference>
<dbReference type="InterPro" id="IPR025485">
    <property type="entry name" value="DUF4377"/>
</dbReference>
<protein>
    <recommendedName>
        <fullName evidence="5">DUF4377 domain-containing protein</fullName>
    </recommendedName>
</protein>
<dbReference type="InterPro" id="IPR038670">
    <property type="entry name" value="HslJ-like_sf"/>
</dbReference>
<keyword evidence="4" id="KW-1185">Reference proteome</keyword>
<dbReference type="Gene3D" id="2.40.128.270">
    <property type="match status" value="1"/>
</dbReference>
<dbReference type="Pfam" id="PF03724">
    <property type="entry name" value="META"/>
    <property type="match status" value="1"/>
</dbReference>
<feature type="domain" description="DUF306" evidence="1">
    <location>
        <begin position="30"/>
        <end position="115"/>
    </location>
</feature>
<feature type="domain" description="DUF4377" evidence="2">
    <location>
        <begin position="134"/>
        <end position="208"/>
    </location>
</feature>
<dbReference type="Proteomes" id="UP001500604">
    <property type="component" value="Unassembled WGS sequence"/>
</dbReference>
<evidence type="ECO:0000259" key="1">
    <source>
        <dbReference type="Pfam" id="PF03724"/>
    </source>
</evidence>
<dbReference type="RefSeq" id="WP_345194438.1">
    <property type="nucleotide sequence ID" value="NZ_BAABFL010000096.1"/>
</dbReference>
<evidence type="ECO:0008006" key="5">
    <source>
        <dbReference type="Google" id="ProtNLM"/>
    </source>
</evidence>
<evidence type="ECO:0000313" key="3">
    <source>
        <dbReference type="EMBL" id="GAA4648734.1"/>
    </source>
</evidence>
<dbReference type="PANTHER" id="PTHR35535:SF1">
    <property type="entry name" value="HEAT SHOCK PROTEIN HSLJ"/>
    <property type="match status" value="1"/>
</dbReference>
<proteinExistence type="predicted"/>
<comment type="caution">
    <text evidence="3">The sequence shown here is derived from an EMBL/GenBank/DDBJ whole genome shotgun (WGS) entry which is preliminary data.</text>
</comment>
<reference evidence="4" key="1">
    <citation type="journal article" date="2019" name="Int. J. Syst. Evol. Microbiol.">
        <title>The Global Catalogue of Microorganisms (GCM) 10K type strain sequencing project: providing services to taxonomists for standard genome sequencing and annotation.</title>
        <authorList>
            <consortium name="The Broad Institute Genomics Platform"/>
            <consortium name="The Broad Institute Genome Sequencing Center for Infectious Disease"/>
            <person name="Wu L."/>
            <person name="Ma J."/>
        </authorList>
    </citation>
    <scope>NUCLEOTIDE SEQUENCE [LARGE SCALE GENOMIC DNA]</scope>
    <source>
        <strain evidence="4">JCM 17805</strain>
    </source>
</reference>
<dbReference type="PANTHER" id="PTHR35535">
    <property type="entry name" value="HEAT SHOCK PROTEIN HSLJ"/>
    <property type="match status" value="1"/>
</dbReference>
<accession>A0ABP8UZY9</accession>
<evidence type="ECO:0000313" key="4">
    <source>
        <dbReference type="Proteomes" id="UP001500604"/>
    </source>
</evidence>
<organism evidence="3 4">
    <name type="scientific">Kistimonas scapharcae</name>
    <dbReference type="NCBI Taxonomy" id="1036133"/>
    <lineage>
        <taxon>Bacteria</taxon>
        <taxon>Pseudomonadati</taxon>
        <taxon>Pseudomonadota</taxon>
        <taxon>Gammaproteobacteria</taxon>
        <taxon>Oceanospirillales</taxon>
        <taxon>Endozoicomonadaceae</taxon>
        <taxon>Kistimonas</taxon>
    </lineage>
</organism>
<name>A0ABP8UZY9_9GAMM</name>
<dbReference type="EMBL" id="BAABFL010000096">
    <property type="protein sequence ID" value="GAA4648734.1"/>
    <property type="molecule type" value="Genomic_DNA"/>
</dbReference>
<gene>
    <name evidence="3" type="ORF">GCM10023116_10070</name>
</gene>
<sequence>MNMTRLGITAAIVTTLTACSSLPEGRWQESTPAAGTKAMTLDIQKDRISAYAGCNRMMGKAQMEGGHLVVGNMATTLMLCHGKNAKREEALKQLLASKPVVEQHGDQLTLSSDDDSYTFIKQPSMEDGKTLFVYVAPEKAPCVGVAPMECLQIREDKSQPWTLYYGTIEGFAPEPGIAYRLRIKEFDVPNPPADASSKRWILDMIVEQEVVTP</sequence>
<dbReference type="Pfam" id="PF14302">
    <property type="entry name" value="DUF4377"/>
    <property type="match status" value="1"/>
</dbReference>
<dbReference type="PROSITE" id="PS51257">
    <property type="entry name" value="PROKAR_LIPOPROTEIN"/>
    <property type="match status" value="1"/>
</dbReference>
<dbReference type="InterPro" id="IPR005184">
    <property type="entry name" value="DUF306_Meta_HslJ"/>
</dbReference>